<dbReference type="GO" id="GO:0000054">
    <property type="term" value="P:ribosomal subunit export from nucleus"/>
    <property type="evidence" value="ECO:0007669"/>
    <property type="project" value="TreeGrafter"/>
</dbReference>
<feature type="domain" description="CP-type G" evidence="10">
    <location>
        <begin position="171"/>
        <end position="382"/>
    </location>
</feature>
<evidence type="ECO:0000259" key="10">
    <source>
        <dbReference type="PROSITE" id="PS51721"/>
    </source>
</evidence>
<keyword evidence="4" id="KW-0547">Nucleotide-binding</keyword>
<dbReference type="Proteomes" id="UP000035681">
    <property type="component" value="Unplaced"/>
</dbReference>
<protein>
    <recommendedName>
        <fullName evidence="9">60S ribosomal protein L27</fullName>
    </recommendedName>
</protein>
<evidence type="ECO:0000313" key="11">
    <source>
        <dbReference type="Proteomes" id="UP000035681"/>
    </source>
</evidence>
<dbReference type="SUPFAM" id="SSF52540">
    <property type="entry name" value="P-loop containing nucleoside triphosphate hydrolases"/>
    <property type="match status" value="2"/>
</dbReference>
<dbReference type="GO" id="GO:1990904">
    <property type="term" value="C:ribonucleoprotein complex"/>
    <property type="evidence" value="ECO:0007669"/>
    <property type="project" value="UniProtKB-KW"/>
</dbReference>
<dbReference type="InterPro" id="IPR030378">
    <property type="entry name" value="G_CP_dom"/>
</dbReference>
<dbReference type="Pfam" id="PF00467">
    <property type="entry name" value="KOW"/>
    <property type="match status" value="1"/>
</dbReference>
<keyword evidence="8 9" id="KW-0687">Ribonucleoprotein</keyword>
<dbReference type="InterPro" id="IPR008991">
    <property type="entry name" value="Translation_prot_SH3-like_sf"/>
</dbReference>
<dbReference type="PROSITE" id="PS51721">
    <property type="entry name" value="G_CP"/>
    <property type="match status" value="1"/>
</dbReference>
<dbReference type="SMART" id="SM00739">
    <property type="entry name" value="KOW"/>
    <property type="match status" value="1"/>
</dbReference>
<comment type="similarity">
    <text evidence="2 9">Belongs to the eukaryotic ribosomal protein eL27 family.</text>
</comment>
<dbReference type="GO" id="GO:0003924">
    <property type="term" value="F:GTPase activity"/>
    <property type="evidence" value="ECO:0007669"/>
    <property type="project" value="InterPro"/>
</dbReference>
<dbReference type="STRING" id="6248.A0A0K0ECC8"/>
<evidence type="ECO:0000256" key="7">
    <source>
        <dbReference type="ARBA" id="ARBA00023134"/>
    </source>
</evidence>
<keyword evidence="11" id="KW-1185">Reference proteome</keyword>
<dbReference type="PANTHER" id="PTHR45709:SF2">
    <property type="entry name" value="LARGE SUBUNIT GTPASE 1 HOMOLOG"/>
    <property type="match status" value="1"/>
</dbReference>
<dbReference type="InterPro" id="IPR027417">
    <property type="entry name" value="P-loop_NTPase"/>
</dbReference>
<reference evidence="12" key="1">
    <citation type="submission" date="2015-08" db="UniProtKB">
        <authorList>
            <consortium name="WormBaseParasite"/>
        </authorList>
    </citation>
    <scope>IDENTIFICATION</scope>
</reference>
<evidence type="ECO:0000256" key="3">
    <source>
        <dbReference type="ARBA" id="ARBA00022490"/>
    </source>
</evidence>
<dbReference type="WBParaSite" id="SSTP_0000714400.1">
    <property type="protein sequence ID" value="SSTP_0000714400.1"/>
    <property type="gene ID" value="SSTP_0000714400"/>
</dbReference>
<evidence type="ECO:0000256" key="4">
    <source>
        <dbReference type="ARBA" id="ARBA00022741"/>
    </source>
</evidence>
<dbReference type="AlphaFoldDB" id="A0A0K0ECC8"/>
<keyword evidence="5" id="KW-0378">Hydrolase</keyword>
<dbReference type="GO" id="GO:0003735">
    <property type="term" value="F:structural constituent of ribosome"/>
    <property type="evidence" value="ECO:0007669"/>
    <property type="project" value="InterPro"/>
</dbReference>
<dbReference type="GO" id="GO:0005840">
    <property type="term" value="C:ribosome"/>
    <property type="evidence" value="ECO:0007669"/>
    <property type="project" value="UniProtKB-KW"/>
</dbReference>
<comment type="subcellular location">
    <subcellularLocation>
        <location evidence="1">Cytoplasm</location>
    </subcellularLocation>
</comment>
<dbReference type="Pfam" id="PF01777">
    <property type="entry name" value="Ribosomal_L27e"/>
    <property type="match status" value="1"/>
</dbReference>
<dbReference type="Gene3D" id="3.40.50.300">
    <property type="entry name" value="P-loop containing nucleotide triphosphate hydrolases"/>
    <property type="match status" value="1"/>
</dbReference>
<dbReference type="InterPro" id="IPR043358">
    <property type="entry name" value="GNL1-like"/>
</dbReference>
<dbReference type="InterPro" id="IPR041991">
    <property type="entry name" value="Ribosomal_eL27_KOW"/>
</dbReference>
<dbReference type="PANTHER" id="PTHR45709">
    <property type="entry name" value="LARGE SUBUNIT GTPASE 1 HOMOLOG-RELATED"/>
    <property type="match status" value="1"/>
</dbReference>
<dbReference type="FunFam" id="2.30.30.770:FF:000001">
    <property type="entry name" value="60S ribosomal protein L27"/>
    <property type="match status" value="1"/>
</dbReference>
<evidence type="ECO:0000313" key="12">
    <source>
        <dbReference type="WBParaSite" id="SSTP_0000714400.1"/>
    </source>
</evidence>
<evidence type="ECO:0000256" key="8">
    <source>
        <dbReference type="ARBA" id="ARBA00023274"/>
    </source>
</evidence>
<organism evidence="12">
    <name type="scientific">Strongyloides stercoralis</name>
    <name type="common">Threadworm</name>
    <dbReference type="NCBI Taxonomy" id="6248"/>
    <lineage>
        <taxon>Eukaryota</taxon>
        <taxon>Metazoa</taxon>
        <taxon>Ecdysozoa</taxon>
        <taxon>Nematoda</taxon>
        <taxon>Chromadorea</taxon>
        <taxon>Rhabditida</taxon>
        <taxon>Tylenchina</taxon>
        <taxon>Panagrolaimomorpha</taxon>
        <taxon>Strongyloidoidea</taxon>
        <taxon>Strongyloididae</taxon>
        <taxon>Strongyloides</taxon>
    </lineage>
</organism>
<evidence type="ECO:0000256" key="6">
    <source>
        <dbReference type="ARBA" id="ARBA00022980"/>
    </source>
</evidence>
<evidence type="ECO:0000256" key="1">
    <source>
        <dbReference type="ARBA" id="ARBA00004496"/>
    </source>
</evidence>
<proteinExistence type="inferred from homology"/>
<dbReference type="Gene3D" id="2.30.30.770">
    <property type="match status" value="1"/>
</dbReference>
<dbReference type="PROSITE" id="PS01107">
    <property type="entry name" value="RIBOSOMAL_L27E"/>
    <property type="match status" value="1"/>
</dbReference>
<accession>A0A0K0ECC8</accession>
<dbReference type="Pfam" id="PF01926">
    <property type="entry name" value="MMR_HSR1"/>
    <property type="match status" value="1"/>
</dbReference>
<dbReference type="WBParaSite" id="TCONS_00009328.p1">
    <property type="protein sequence ID" value="TCONS_00009328.p1"/>
    <property type="gene ID" value="XLOC_007156"/>
</dbReference>
<evidence type="ECO:0000256" key="2">
    <source>
        <dbReference type="ARBA" id="ARBA00009124"/>
    </source>
</evidence>
<evidence type="ECO:0000256" key="5">
    <source>
        <dbReference type="ARBA" id="ARBA00022801"/>
    </source>
</evidence>
<dbReference type="GO" id="GO:0006412">
    <property type="term" value="P:translation"/>
    <property type="evidence" value="ECO:0007669"/>
    <property type="project" value="InterPro"/>
</dbReference>
<dbReference type="InterPro" id="IPR018262">
    <property type="entry name" value="Ribosomal_eL27_CS"/>
</dbReference>
<keyword evidence="7" id="KW-0342">GTP-binding</keyword>
<dbReference type="CDD" id="cd01857">
    <property type="entry name" value="HSR1_MMR1"/>
    <property type="match status" value="1"/>
</dbReference>
<dbReference type="InterPro" id="IPR038655">
    <property type="entry name" value="Ribosomal_eL27_sf"/>
</dbReference>
<name>A0A0K0ECC8_STRER</name>
<keyword evidence="6 9" id="KW-0689">Ribosomal protein</keyword>
<dbReference type="InterPro" id="IPR001141">
    <property type="entry name" value="Ribosomal_eL27"/>
</dbReference>
<dbReference type="InterPro" id="IPR005824">
    <property type="entry name" value="KOW"/>
</dbReference>
<evidence type="ECO:0000256" key="9">
    <source>
        <dbReference type="RuleBase" id="RU000575"/>
    </source>
</evidence>
<dbReference type="InterPro" id="IPR006073">
    <property type="entry name" value="GTP-bd"/>
</dbReference>
<keyword evidence="3" id="KW-0963">Cytoplasm</keyword>
<dbReference type="GO" id="GO:0005525">
    <property type="term" value="F:GTP binding"/>
    <property type="evidence" value="ECO:0007669"/>
    <property type="project" value="UniProtKB-KW"/>
</dbReference>
<sequence>MTKRRFKNAKPVGANFSLGNSLVKNIEEKRKTYIRSRKDSDGAQFQNLDDQKVEKNVDSKTHEHTLDEFMASAELAGKEFSADKSQVKILSLAETSIVVSKKSFTITEAQRKELESNLPIPRRPYKVKWESKEELIKAENEAFLDWRRKLADIQEKSTVMLTPFERNLELWRQLWRVVERSDVIVQIVDARNPLLFRSSDLEAYVLEVDSRKRNILLINKADLLTKEQIEEWKKYFLKKNISAVFWSALSASKRNEKDTNDFNVEKLLEALPDSDEEVLEHAPTVSRQDESLSIEEENLLYITDGNELMNYFRSHINPEFGEHHATIGMVGYPNVGKSSTINSILGSKKVSVSATPGKTKHFQTFVIDEKLTLCDCPGLTMPSYALNAAEMLINGILPANQMKDHFEAGALIAVRVPRKVFEVTYSIILPKQVDFEKDDGYTNGMDLLTTIAFAKGYMSNSGVPDYSRAARLIMKNVVDGIIKWVKAPPNVDQKIFDDWTYKEILCKKNKGNMFVLNQISKRNLLEGNTGKVNALDNSFFTNDVSTIHTKGKFAPKKGENGKISLKKPKKIKLRNKFGKKNTFKMVKIMKSGKVVLVLRGRFAGRKAVVVKTYDDGSNEKPYGHALVAGIDKYPLKVTKKMGKKKVASRSKVRPFLKVISYSHVIPTRYSLESEFDKNLVNKDAVKEPNTKRKALTSIKKEFEEKYKTGKNKWFFTKLRF</sequence>
<dbReference type="CDD" id="cd06090">
    <property type="entry name" value="KOW_RPL27"/>
    <property type="match status" value="1"/>
</dbReference>
<dbReference type="GO" id="GO:0005829">
    <property type="term" value="C:cytosol"/>
    <property type="evidence" value="ECO:0007669"/>
    <property type="project" value="TreeGrafter"/>
</dbReference>
<dbReference type="SUPFAM" id="SSF50104">
    <property type="entry name" value="Translation proteins SH3-like domain"/>
    <property type="match status" value="1"/>
</dbReference>